<dbReference type="AlphaFoldDB" id="A0A4C1ZVV1"/>
<evidence type="ECO:0000256" key="1">
    <source>
        <dbReference type="SAM" id="MobiDB-lite"/>
    </source>
</evidence>
<name>A0A4C1ZVV1_EUMVA</name>
<feature type="compositionally biased region" description="Polar residues" evidence="1">
    <location>
        <begin position="9"/>
        <end position="19"/>
    </location>
</feature>
<feature type="region of interest" description="Disordered" evidence="1">
    <location>
        <begin position="1"/>
        <end position="24"/>
    </location>
</feature>
<dbReference type="OrthoDB" id="411823at2759"/>
<evidence type="ECO:0000313" key="3">
    <source>
        <dbReference type="Proteomes" id="UP000299102"/>
    </source>
</evidence>
<reference evidence="2 3" key="1">
    <citation type="journal article" date="2019" name="Commun. Biol.">
        <title>The bagworm genome reveals a unique fibroin gene that provides high tensile strength.</title>
        <authorList>
            <person name="Kono N."/>
            <person name="Nakamura H."/>
            <person name="Ohtoshi R."/>
            <person name="Tomita M."/>
            <person name="Numata K."/>
            <person name="Arakawa K."/>
        </authorList>
    </citation>
    <scope>NUCLEOTIDE SEQUENCE [LARGE SCALE GENOMIC DNA]</scope>
</reference>
<keyword evidence="3" id="KW-1185">Reference proteome</keyword>
<gene>
    <name evidence="2" type="ORF">EVAR_67016_1</name>
</gene>
<sequence length="106" mass="11764">MQGRPSANKIHQGQHSGDQSELGKTAALHSDRLPYFDEFSLEVTRRFLLNAEVALCAVRSSRLTPTHVQVQTGHGGIATYLHSFRLEDNPGCKCDAEVEELCGTYY</sequence>
<evidence type="ECO:0000313" key="2">
    <source>
        <dbReference type="EMBL" id="GBP90707.1"/>
    </source>
</evidence>
<protein>
    <submittedName>
        <fullName evidence="2">Uncharacterized protein</fullName>
    </submittedName>
</protein>
<accession>A0A4C1ZVV1</accession>
<organism evidence="2 3">
    <name type="scientific">Eumeta variegata</name>
    <name type="common">Bagworm moth</name>
    <name type="synonym">Eumeta japonica</name>
    <dbReference type="NCBI Taxonomy" id="151549"/>
    <lineage>
        <taxon>Eukaryota</taxon>
        <taxon>Metazoa</taxon>
        <taxon>Ecdysozoa</taxon>
        <taxon>Arthropoda</taxon>
        <taxon>Hexapoda</taxon>
        <taxon>Insecta</taxon>
        <taxon>Pterygota</taxon>
        <taxon>Neoptera</taxon>
        <taxon>Endopterygota</taxon>
        <taxon>Lepidoptera</taxon>
        <taxon>Glossata</taxon>
        <taxon>Ditrysia</taxon>
        <taxon>Tineoidea</taxon>
        <taxon>Psychidae</taxon>
        <taxon>Oiketicinae</taxon>
        <taxon>Eumeta</taxon>
    </lineage>
</organism>
<dbReference type="Proteomes" id="UP000299102">
    <property type="component" value="Unassembled WGS sequence"/>
</dbReference>
<comment type="caution">
    <text evidence="2">The sequence shown here is derived from an EMBL/GenBank/DDBJ whole genome shotgun (WGS) entry which is preliminary data.</text>
</comment>
<proteinExistence type="predicted"/>
<dbReference type="EMBL" id="BGZK01002105">
    <property type="protein sequence ID" value="GBP90707.1"/>
    <property type="molecule type" value="Genomic_DNA"/>
</dbReference>